<keyword evidence="3" id="KW-0378">Hydrolase</keyword>
<evidence type="ECO:0000313" key="7">
    <source>
        <dbReference type="Proteomes" id="UP000660885"/>
    </source>
</evidence>
<dbReference type="PANTHER" id="PTHR47053:SF1">
    <property type="entry name" value="MUREIN DD-ENDOPEPTIDASE MEPH-RELATED"/>
    <property type="match status" value="1"/>
</dbReference>
<evidence type="ECO:0000256" key="2">
    <source>
        <dbReference type="ARBA" id="ARBA00022670"/>
    </source>
</evidence>
<feature type="domain" description="NlpC/P60" evidence="5">
    <location>
        <begin position="10"/>
        <end position="140"/>
    </location>
</feature>
<gene>
    <name evidence="6" type="ORF">JMJ56_03420</name>
</gene>
<dbReference type="Pfam" id="PF00877">
    <property type="entry name" value="NLPC_P60"/>
    <property type="match status" value="1"/>
</dbReference>
<keyword evidence="4" id="KW-0788">Thiol protease</keyword>
<dbReference type="Gene3D" id="3.90.1720.10">
    <property type="entry name" value="endopeptidase domain like (from Nostoc punctiforme)"/>
    <property type="match status" value="1"/>
</dbReference>
<sequence length="164" mass="17322">MPDTPTPTLSDAQSLILREAEAARVAAAGKPYTWGGSTTEGFDCSGFVIHVFNKAYGTNTLARVTADDLRTGGRFPAVDPPGAPGDLVFFAPAGTSRATHVGIVVSATEWIGSQSSTGVATVKFTNSYWQPRILSYGRYQPLQTARAIIPMRAGSFASVINRPA</sequence>
<dbReference type="EMBL" id="JAETWB010000001">
    <property type="protein sequence ID" value="MBL6077041.1"/>
    <property type="molecule type" value="Genomic_DNA"/>
</dbReference>
<evidence type="ECO:0000313" key="6">
    <source>
        <dbReference type="EMBL" id="MBL6077041.1"/>
    </source>
</evidence>
<dbReference type="RefSeq" id="WP_202830180.1">
    <property type="nucleotide sequence ID" value="NZ_JAETWB010000001.1"/>
</dbReference>
<keyword evidence="7" id="KW-1185">Reference proteome</keyword>
<protein>
    <submittedName>
        <fullName evidence="6">C40 family peptidase</fullName>
    </submittedName>
</protein>
<evidence type="ECO:0000256" key="3">
    <source>
        <dbReference type="ARBA" id="ARBA00022801"/>
    </source>
</evidence>
<dbReference type="InterPro" id="IPR038765">
    <property type="entry name" value="Papain-like_cys_pep_sf"/>
</dbReference>
<dbReference type="Proteomes" id="UP000660885">
    <property type="component" value="Unassembled WGS sequence"/>
</dbReference>
<evidence type="ECO:0000256" key="4">
    <source>
        <dbReference type="ARBA" id="ARBA00022807"/>
    </source>
</evidence>
<evidence type="ECO:0000256" key="1">
    <source>
        <dbReference type="ARBA" id="ARBA00007074"/>
    </source>
</evidence>
<dbReference type="InterPro" id="IPR051202">
    <property type="entry name" value="Peptidase_C40"/>
</dbReference>
<organism evidence="6 7">
    <name type="scientific">Belnapia arida</name>
    <dbReference type="NCBI Taxonomy" id="2804533"/>
    <lineage>
        <taxon>Bacteria</taxon>
        <taxon>Pseudomonadati</taxon>
        <taxon>Pseudomonadota</taxon>
        <taxon>Alphaproteobacteria</taxon>
        <taxon>Acetobacterales</taxon>
        <taxon>Roseomonadaceae</taxon>
        <taxon>Belnapia</taxon>
    </lineage>
</organism>
<evidence type="ECO:0000259" key="5">
    <source>
        <dbReference type="PROSITE" id="PS51935"/>
    </source>
</evidence>
<keyword evidence="2" id="KW-0645">Protease</keyword>
<name>A0ABS1TX70_9PROT</name>
<accession>A0ABS1TX70</accession>
<comment type="similarity">
    <text evidence="1">Belongs to the peptidase C40 family.</text>
</comment>
<dbReference type="PROSITE" id="PS51935">
    <property type="entry name" value="NLPC_P60"/>
    <property type="match status" value="1"/>
</dbReference>
<dbReference type="InterPro" id="IPR000064">
    <property type="entry name" value="NLP_P60_dom"/>
</dbReference>
<proteinExistence type="inferred from homology"/>
<comment type="caution">
    <text evidence="6">The sequence shown here is derived from an EMBL/GenBank/DDBJ whole genome shotgun (WGS) entry which is preliminary data.</text>
</comment>
<dbReference type="PANTHER" id="PTHR47053">
    <property type="entry name" value="MUREIN DD-ENDOPEPTIDASE MEPH-RELATED"/>
    <property type="match status" value="1"/>
</dbReference>
<reference evidence="6 7" key="1">
    <citation type="submission" date="2021-01" db="EMBL/GenBank/DDBJ databases">
        <title>Belnapia mucosa sp. nov. and Belnapia arida sp. nov., isolated from the Tabernas Desert (Almeria, Spain).</title>
        <authorList>
            <person name="Molina-Menor E."/>
            <person name="Vidal-Verdu A."/>
            <person name="Calonge A."/>
            <person name="Satari L."/>
            <person name="Pereto J."/>
            <person name="Porcar M."/>
        </authorList>
    </citation>
    <scope>NUCLEOTIDE SEQUENCE [LARGE SCALE GENOMIC DNA]</scope>
    <source>
        <strain evidence="6 7">T18</strain>
    </source>
</reference>
<dbReference type="SUPFAM" id="SSF54001">
    <property type="entry name" value="Cysteine proteinases"/>
    <property type="match status" value="1"/>
</dbReference>